<protein>
    <submittedName>
        <fullName evidence="4">ABC transporter substrate-binding protein</fullName>
    </submittedName>
</protein>
<dbReference type="AlphaFoldDB" id="A0A1R1AY07"/>
<dbReference type="PANTHER" id="PTHR30006:SF2">
    <property type="entry name" value="ABC TRANSPORTER SUBSTRATE-BINDING PROTEIN"/>
    <property type="match status" value="1"/>
</dbReference>
<dbReference type="PROSITE" id="PS51257">
    <property type="entry name" value="PROKAR_LIPOPROTEIN"/>
    <property type="match status" value="1"/>
</dbReference>
<dbReference type="InterPro" id="IPR006059">
    <property type="entry name" value="SBP"/>
</dbReference>
<comment type="caution">
    <text evidence="4">The sequence shown here is derived from an EMBL/GenBank/DDBJ whole genome shotgun (WGS) entry which is preliminary data.</text>
</comment>
<dbReference type="RefSeq" id="WP_076324141.1">
    <property type="nucleotide sequence ID" value="NZ_MRTF01000007.1"/>
</dbReference>
<dbReference type="PANTHER" id="PTHR30006">
    <property type="entry name" value="THIAMINE-BINDING PERIPLASMIC PROTEIN-RELATED"/>
    <property type="match status" value="1"/>
</dbReference>
<keyword evidence="1 3" id="KW-0732">Signal</keyword>
<dbReference type="GO" id="GO:0030976">
    <property type="term" value="F:thiamine pyrophosphate binding"/>
    <property type="evidence" value="ECO:0007669"/>
    <property type="project" value="TreeGrafter"/>
</dbReference>
<proteinExistence type="predicted"/>
<dbReference type="SUPFAM" id="SSF53850">
    <property type="entry name" value="Periplasmic binding protein-like II"/>
    <property type="match status" value="1"/>
</dbReference>
<evidence type="ECO:0000256" key="3">
    <source>
        <dbReference type="SAM" id="SignalP"/>
    </source>
</evidence>
<dbReference type="GO" id="GO:0030288">
    <property type="term" value="C:outer membrane-bounded periplasmic space"/>
    <property type="evidence" value="ECO:0007669"/>
    <property type="project" value="TreeGrafter"/>
</dbReference>
<feature type="compositionally biased region" description="Low complexity" evidence="2">
    <location>
        <begin position="39"/>
        <end position="52"/>
    </location>
</feature>
<feature type="region of interest" description="Disordered" evidence="2">
    <location>
        <begin position="36"/>
        <end position="61"/>
    </location>
</feature>
<accession>A0A1R1AY07</accession>
<sequence length="374" mass="41008">MNKKRGFKHGIFITLTALMMLLSACAQLDGQQTVRSKETTGPITSGSGSTAGQSDVSLTSDDAEDTGETIYLYGNDFVDFIAPKFMEETGFKIEAVHYGGGEALAKIEAEQGNPQWDVLMMDGHGSVRNLVDRDFLLTDWEPENLGNLSENGRSYVPEDFAYFPIGIHAAGVIAYNTTLVTPEKAPTTWEKFFAYDGPVGHADPAVAAPAYPLVSAFYEQWGVEAAEQKYEQRFKKGLHVYPKNGPVGKALLSGEIEVAALQEHNAYELKLAGEPIEVIWPREGAPGSLRVVAISKHTKNPAAAKAFVEYMLKPETQQMLTSQDSTDSFFTPLAEGVSARSEREPNGAFMLPSAKWASEHEVEIKTWFADQNVR</sequence>
<dbReference type="Gene3D" id="3.40.190.10">
    <property type="entry name" value="Periplasmic binding protein-like II"/>
    <property type="match status" value="2"/>
</dbReference>
<name>A0A1R1AY07_PAELA</name>
<dbReference type="Pfam" id="PF13416">
    <property type="entry name" value="SBP_bac_8"/>
    <property type="match status" value="1"/>
</dbReference>
<evidence type="ECO:0000256" key="2">
    <source>
        <dbReference type="SAM" id="MobiDB-lite"/>
    </source>
</evidence>
<dbReference type="EMBL" id="MRTF01000007">
    <property type="protein sequence ID" value="OME90645.1"/>
    <property type="molecule type" value="Genomic_DNA"/>
</dbReference>
<feature type="signal peptide" evidence="3">
    <location>
        <begin position="1"/>
        <end position="26"/>
    </location>
</feature>
<feature type="chain" id="PRO_5012796918" evidence="3">
    <location>
        <begin position="27"/>
        <end position="374"/>
    </location>
</feature>
<evidence type="ECO:0000256" key="1">
    <source>
        <dbReference type="ARBA" id="ARBA00022729"/>
    </source>
</evidence>
<organism evidence="4 5">
    <name type="scientific">Paenibacillus lautus</name>
    <name type="common">Bacillus lautus</name>
    <dbReference type="NCBI Taxonomy" id="1401"/>
    <lineage>
        <taxon>Bacteria</taxon>
        <taxon>Bacillati</taxon>
        <taxon>Bacillota</taxon>
        <taxon>Bacilli</taxon>
        <taxon>Bacillales</taxon>
        <taxon>Paenibacillaceae</taxon>
        <taxon>Paenibacillus</taxon>
    </lineage>
</organism>
<dbReference type="GO" id="GO:0030975">
    <property type="term" value="F:thiamine binding"/>
    <property type="evidence" value="ECO:0007669"/>
    <property type="project" value="TreeGrafter"/>
</dbReference>
<dbReference type="STRING" id="1401.BK123_19960"/>
<evidence type="ECO:0000313" key="5">
    <source>
        <dbReference type="Proteomes" id="UP000187074"/>
    </source>
</evidence>
<reference evidence="4 5" key="1">
    <citation type="submission" date="2016-11" db="EMBL/GenBank/DDBJ databases">
        <title>Paenibacillus species isolates.</title>
        <authorList>
            <person name="Beno S.M."/>
        </authorList>
    </citation>
    <scope>NUCLEOTIDE SEQUENCE [LARGE SCALE GENOMIC DNA]</scope>
    <source>
        <strain evidence="4 5">FSL F4-0100</strain>
    </source>
</reference>
<gene>
    <name evidence="4" type="ORF">BK123_19960</name>
</gene>
<dbReference type="GO" id="GO:0015888">
    <property type="term" value="P:thiamine transport"/>
    <property type="evidence" value="ECO:0007669"/>
    <property type="project" value="TreeGrafter"/>
</dbReference>
<evidence type="ECO:0000313" key="4">
    <source>
        <dbReference type="EMBL" id="OME90645.1"/>
    </source>
</evidence>
<dbReference type="OrthoDB" id="9791045at2"/>
<dbReference type="Proteomes" id="UP000187074">
    <property type="component" value="Unassembled WGS sequence"/>
</dbReference>